<dbReference type="InterPro" id="IPR036291">
    <property type="entry name" value="NAD(P)-bd_dom_sf"/>
</dbReference>
<dbReference type="Pfam" id="PF00106">
    <property type="entry name" value="adh_short"/>
    <property type="match status" value="1"/>
</dbReference>
<protein>
    <submittedName>
        <fullName evidence="4">Dehydrogenase/reductase SDR</fullName>
    </submittedName>
</protein>
<evidence type="ECO:0000256" key="2">
    <source>
        <dbReference type="ARBA" id="ARBA00023002"/>
    </source>
</evidence>
<evidence type="ECO:0000313" key="4">
    <source>
        <dbReference type="EMBL" id="JAB68258.1"/>
    </source>
</evidence>
<dbReference type="EMBL" id="GALX01000208">
    <property type="protein sequence ID" value="JAB68258.1"/>
    <property type="molecule type" value="Transcribed_RNA"/>
</dbReference>
<comment type="similarity">
    <text evidence="1 3">Belongs to the short-chain dehydrogenases/reductases (SDR) family.</text>
</comment>
<evidence type="ECO:0000256" key="3">
    <source>
        <dbReference type="RuleBase" id="RU000363"/>
    </source>
</evidence>
<reference evidence="4" key="1">
    <citation type="submission" date="2013-07" db="EMBL/GenBank/DDBJ databases">
        <title>Midgut Transcriptome Profiling of Anoplphora glabripennis, a Lignocellulose Degrading, Wood-Boring Cerambycid.</title>
        <authorList>
            <person name="Scully E.D."/>
            <person name="Hoover K."/>
            <person name="Carlson J.E."/>
            <person name="Tien M."/>
            <person name="Geib S.M."/>
        </authorList>
    </citation>
    <scope>NUCLEOTIDE SEQUENCE</scope>
</reference>
<dbReference type="Gene3D" id="3.40.50.720">
    <property type="entry name" value="NAD(P)-binding Rossmann-like Domain"/>
    <property type="match status" value="1"/>
</dbReference>
<evidence type="ECO:0000256" key="1">
    <source>
        <dbReference type="ARBA" id="ARBA00006484"/>
    </source>
</evidence>
<dbReference type="InterPro" id="IPR020904">
    <property type="entry name" value="Sc_DH/Rdtase_CS"/>
</dbReference>
<dbReference type="PANTHER" id="PTHR43115:SF4">
    <property type="entry name" value="DEHYDROGENASE_REDUCTASE SDR FAMILY MEMBER 11"/>
    <property type="match status" value="1"/>
</dbReference>
<dbReference type="PROSITE" id="PS00061">
    <property type="entry name" value="ADH_SHORT"/>
    <property type="match status" value="1"/>
</dbReference>
<dbReference type="PANTHER" id="PTHR43115">
    <property type="entry name" value="DEHYDROGENASE/REDUCTASE SDR FAMILY MEMBER 11"/>
    <property type="match status" value="1"/>
</dbReference>
<name>V5H636_ANOGL</name>
<gene>
    <name evidence="4" type="primary">DHR11</name>
</gene>
<accession>V5H636</accession>
<dbReference type="AlphaFoldDB" id="V5H636"/>
<proteinExistence type="inferred from homology"/>
<organism evidence="4">
    <name type="scientific">Anoplophora glabripennis</name>
    <name type="common">Asian longhorn beetle</name>
    <name type="synonym">Anoplophora nobilis</name>
    <dbReference type="NCBI Taxonomy" id="217634"/>
    <lineage>
        <taxon>Eukaryota</taxon>
        <taxon>Metazoa</taxon>
        <taxon>Ecdysozoa</taxon>
        <taxon>Arthropoda</taxon>
        <taxon>Hexapoda</taxon>
        <taxon>Insecta</taxon>
        <taxon>Pterygota</taxon>
        <taxon>Neoptera</taxon>
        <taxon>Endopterygota</taxon>
        <taxon>Coleoptera</taxon>
        <taxon>Polyphaga</taxon>
        <taxon>Cucujiformia</taxon>
        <taxon>Chrysomeloidea</taxon>
        <taxon>Cerambycidae</taxon>
        <taxon>Lamiinae</taxon>
        <taxon>Lamiini</taxon>
        <taxon>Anoplophora</taxon>
    </lineage>
</organism>
<keyword evidence="2" id="KW-0560">Oxidoreductase</keyword>
<dbReference type="FunFam" id="3.40.50.720:FF:000047">
    <property type="entry name" value="NADP-dependent L-serine/L-allo-threonine dehydrogenase"/>
    <property type="match status" value="1"/>
</dbReference>
<dbReference type="InterPro" id="IPR002347">
    <property type="entry name" value="SDR_fam"/>
</dbReference>
<dbReference type="PRINTS" id="PR00081">
    <property type="entry name" value="GDHRDH"/>
</dbReference>
<dbReference type="SUPFAM" id="SSF51735">
    <property type="entry name" value="NAD(P)-binding Rossmann-fold domains"/>
    <property type="match status" value="1"/>
</dbReference>
<dbReference type="PRINTS" id="PR00080">
    <property type="entry name" value="SDRFAMILY"/>
</dbReference>
<sequence length="252" mass="27437">MERWRGKVAVVTGASAGIGAAIAEKLVEEGLQVVGLARRKHRIEELAATLEGKPGKLYAYKVDMTKQEEIQEAFKWIKENVGPVNILINNAGINRKTTIIDGNIEDWKKVLDTNILGLAVASREAIKIMQEHLIDGHIVNINSVSGHQVASLPFLNVYPASKYAVTALTETLRKELVAIKSKIKISSVSPGNVNTDIYAANGFLDDEEVLKLLRIAPSLQSEDVANAVIYVLGTPPHVQVAELTIKPVGEFV</sequence>
<dbReference type="GO" id="GO:0016616">
    <property type="term" value="F:oxidoreductase activity, acting on the CH-OH group of donors, NAD or NADP as acceptor"/>
    <property type="evidence" value="ECO:0007669"/>
    <property type="project" value="UniProtKB-ARBA"/>
</dbReference>